<feature type="signal peptide" evidence="3">
    <location>
        <begin position="1"/>
        <end position="21"/>
    </location>
</feature>
<evidence type="ECO:0000313" key="6">
    <source>
        <dbReference type="Proteomes" id="UP001239462"/>
    </source>
</evidence>
<name>A0ABT7PI18_9BACT</name>
<dbReference type="InterPro" id="IPR051201">
    <property type="entry name" value="Chloro_Bact_Ser_Proteases"/>
</dbReference>
<feature type="chain" id="PRO_5047492410" evidence="3">
    <location>
        <begin position="22"/>
        <end position="680"/>
    </location>
</feature>
<accession>A0ABT7PI18</accession>
<organism evidence="5 6">
    <name type="scientific">Roseiconus lacunae</name>
    <dbReference type="NCBI Taxonomy" id="2605694"/>
    <lineage>
        <taxon>Bacteria</taxon>
        <taxon>Pseudomonadati</taxon>
        <taxon>Planctomycetota</taxon>
        <taxon>Planctomycetia</taxon>
        <taxon>Pirellulales</taxon>
        <taxon>Pirellulaceae</taxon>
        <taxon>Roseiconus</taxon>
    </lineage>
</organism>
<dbReference type="PROSITE" id="PS50106">
    <property type="entry name" value="PDZ"/>
    <property type="match status" value="1"/>
</dbReference>
<evidence type="ECO:0000256" key="2">
    <source>
        <dbReference type="ARBA" id="ARBA00022801"/>
    </source>
</evidence>
<dbReference type="SMART" id="SM00228">
    <property type="entry name" value="PDZ"/>
    <property type="match status" value="2"/>
</dbReference>
<dbReference type="Pfam" id="PF13180">
    <property type="entry name" value="PDZ_2"/>
    <property type="match status" value="2"/>
</dbReference>
<proteinExistence type="predicted"/>
<keyword evidence="6" id="KW-1185">Reference proteome</keyword>
<keyword evidence="1" id="KW-0645">Protease</keyword>
<gene>
    <name evidence="5" type="ORF">QTN89_11865</name>
</gene>
<keyword evidence="2" id="KW-0378">Hydrolase</keyword>
<evidence type="ECO:0000256" key="3">
    <source>
        <dbReference type="SAM" id="SignalP"/>
    </source>
</evidence>
<evidence type="ECO:0000259" key="4">
    <source>
        <dbReference type="PROSITE" id="PS50106"/>
    </source>
</evidence>
<dbReference type="Gene3D" id="2.30.42.10">
    <property type="match status" value="2"/>
</dbReference>
<dbReference type="SUPFAM" id="SSF50494">
    <property type="entry name" value="Trypsin-like serine proteases"/>
    <property type="match status" value="1"/>
</dbReference>
<dbReference type="InterPro" id="IPR001940">
    <property type="entry name" value="Peptidase_S1C"/>
</dbReference>
<keyword evidence="3" id="KW-0732">Signal</keyword>
<dbReference type="InterPro" id="IPR001478">
    <property type="entry name" value="PDZ"/>
</dbReference>
<evidence type="ECO:0000313" key="5">
    <source>
        <dbReference type="EMBL" id="MDM4016128.1"/>
    </source>
</evidence>
<dbReference type="Pfam" id="PF13365">
    <property type="entry name" value="Trypsin_2"/>
    <property type="match status" value="1"/>
</dbReference>
<dbReference type="InterPro" id="IPR009003">
    <property type="entry name" value="Peptidase_S1_PA"/>
</dbReference>
<dbReference type="EMBL" id="JASZZN010000007">
    <property type="protein sequence ID" value="MDM4016128.1"/>
    <property type="molecule type" value="Genomic_DNA"/>
</dbReference>
<protein>
    <submittedName>
        <fullName evidence="5">PDZ domain-containing protein</fullName>
    </submittedName>
</protein>
<dbReference type="PANTHER" id="PTHR43343">
    <property type="entry name" value="PEPTIDASE S12"/>
    <property type="match status" value="1"/>
</dbReference>
<dbReference type="CDD" id="cd06779">
    <property type="entry name" value="cpPDZ_Deg_HtrA-like"/>
    <property type="match status" value="1"/>
</dbReference>
<dbReference type="Proteomes" id="UP001239462">
    <property type="component" value="Unassembled WGS sequence"/>
</dbReference>
<dbReference type="PRINTS" id="PR00834">
    <property type="entry name" value="PROTEASES2C"/>
</dbReference>
<dbReference type="Gene3D" id="2.40.10.120">
    <property type="match status" value="1"/>
</dbReference>
<comment type="caution">
    <text evidence="5">The sequence shown here is derived from an EMBL/GenBank/DDBJ whole genome shotgun (WGS) entry which is preliminary data.</text>
</comment>
<dbReference type="SUPFAM" id="SSF50156">
    <property type="entry name" value="PDZ domain-like"/>
    <property type="match status" value="2"/>
</dbReference>
<dbReference type="PANTHER" id="PTHR43343:SF3">
    <property type="entry name" value="PROTEASE DO-LIKE 8, CHLOROPLASTIC"/>
    <property type="match status" value="1"/>
</dbReference>
<dbReference type="InterPro" id="IPR036034">
    <property type="entry name" value="PDZ_sf"/>
</dbReference>
<dbReference type="RefSeq" id="WP_289163748.1">
    <property type="nucleotide sequence ID" value="NZ_JASZZN010000007.1"/>
</dbReference>
<feature type="domain" description="PDZ" evidence="4">
    <location>
        <begin position="390"/>
        <end position="446"/>
    </location>
</feature>
<evidence type="ECO:0000256" key="1">
    <source>
        <dbReference type="ARBA" id="ARBA00022670"/>
    </source>
</evidence>
<reference evidence="5 6" key="1">
    <citation type="submission" date="2023-06" db="EMBL/GenBank/DDBJ databases">
        <title>Roseiconus lacunae JC819 isolated from Gulf of Mannar region, Tamil Nadu.</title>
        <authorList>
            <person name="Pk S."/>
            <person name="Ch S."/>
            <person name="Ch V.R."/>
        </authorList>
    </citation>
    <scope>NUCLEOTIDE SEQUENCE [LARGE SCALE GENOMIC DNA]</scope>
    <source>
        <strain evidence="5 6">JC819</strain>
    </source>
</reference>
<sequence length="680" mass="72363">MNQLRPVRLIVIACVGMIVFASSPVCSQARAQTASQRQQFAKAIRNAATRVLPSVVSVEVIGVAQGGAGSNSSEVANDAPSCGLVVDPSGLILASDIILRRPSASLLVVLEDQTRLAATVVARDYHRGLVLLKTEADRSLPAIEVPSEVRTPVGGTVVAVGRYGTDQSPMVSSGILSARGRLEGTMLQTDARVSPTYYGGPLVDLYGNVIGIVVPAVAPGGAPDDTSWYDSGIAFAVPLPIVANKLPQLRDGNDIKKGLIGIVPRSNDPYEEDTQLAAVRSRSPAEKAGLQAGDVIESVAGQTVLMFQQVKEALGPYDAGDEIEIKYQRDGQSSTINVTLADSIPPLRPQRIGAWAVETDTALTEASEPTATKDISDDDRITEDAPGVQVVVAGVLPGSPSDGKLVEGDVIESVNDAAIESLATLRRKLVTAEPNVEIEIRVRRDDSEEIVNVMPTSVAGALPTTTFPAWKANNESESDDPWDVKELRLPDVPNLGAYAGPENDQSIDGLALLVLLLSPEQRDPQDALKDYRKAATENGVLVCAICSEDDQRWQPKEIDTISRMTTLMAQRIPVGAIGIAATGAIKGNKPSAADSMVIAMALSDRKNFDGIAVSDQTRPPAVRLRENEPDRSLQLLLPIENVDDGPTWLAPLSKAGYPVTLGGELQFDDLLRWTRLLQSI</sequence>